<dbReference type="InterPro" id="IPR003593">
    <property type="entry name" value="AAA+_ATPase"/>
</dbReference>
<evidence type="ECO:0000256" key="2">
    <source>
        <dbReference type="ARBA" id="ARBA00022448"/>
    </source>
</evidence>
<gene>
    <name evidence="6" type="ORF">BKA16_001635</name>
</gene>
<dbReference type="EMBL" id="JACIFP010000001">
    <property type="protein sequence ID" value="MBB4135083.1"/>
    <property type="molecule type" value="Genomic_DNA"/>
</dbReference>
<dbReference type="Pfam" id="PF00005">
    <property type="entry name" value="ABC_tran"/>
    <property type="match status" value="1"/>
</dbReference>
<keyword evidence="7" id="KW-1185">Reference proteome</keyword>
<dbReference type="NCBIfam" id="NF040873">
    <property type="entry name" value="AztA"/>
    <property type="match status" value="1"/>
</dbReference>
<proteinExistence type="inferred from homology"/>
<dbReference type="GO" id="GO:0016887">
    <property type="term" value="F:ATP hydrolysis activity"/>
    <property type="evidence" value="ECO:0007669"/>
    <property type="project" value="InterPro"/>
</dbReference>
<organism evidence="6 7">
    <name type="scientific">Gordonia humi</name>
    <dbReference type="NCBI Taxonomy" id="686429"/>
    <lineage>
        <taxon>Bacteria</taxon>
        <taxon>Bacillati</taxon>
        <taxon>Actinomycetota</taxon>
        <taxon>Actinomycetes</taxon>
        <taxon>Mycobacteriales</taxon>
        <taxon>Gordoniaceae</taxon>
        <taxon>Gordonia</taxon>
    </lineage>
</organism>
<dbReference type="SUPFAM" id="SSF52540">
    <property type="entry name" value="P-loop containing nucleoside triphosphate hydrolases"/>
    <property type="match status" value="1"/>
</dbReference>
<dbReference type="GO" id="GO:0005524">
    <property type="term" value="F:ATP binding"/>
    <property type="evidence" value="ECO:0007669"/>
    <property type="project" value="UniProtKB-KW"/>
</dbReference>
<reference evidence="6 7" key="1">
    <citation type="submission" date="2020-08" db="EMBL/GenBank/DDBJ databases">
        <title>Sequencing the genomes of 1000 actinobacteria strains.</title>
        <authorList>
            <person name="Klenk H.-P."/>
        </authorList>
    </citation>
    <scope>NUCLEOTIDE SEQUENCE [LARGE SCALE GENOMIC DNA]</scope>
    <source>
        <strain evidence="6 7">DSM 45298</strain>
    </source>
</reference>
<dbReference type="AlphaFoldDB" id="A0A840EXR9"/>
<keyword evidence="3" id="KW-0547">Nucleotide-binding</keyword>
<evidence type="ECO:0000313" key="6">
    <source>
        <dbReference type="EMBL" id="MBB4135083.1"/>
    </source>
</evidence>
<keyword evidence="2" id="KW-0813">Transport</keyword>
<keyword evidence="4 6" id="KW-0067">ATP-binding</keyword>
<dbReference type="InterPro" id="IPR047748">
    <property type="entry name" value="AztA-like"/>
</dbReference>
<evidence type="ECO:0000256" key="4">
    <source>
        <dbReference type="ARBA" id="ARBA00022840"/>
    </source>
</evidence>
<dbReference type="RefSeq" id="WP_183370179.1">
    <property type="nucleotide sequence ID" value="NZ_BAABHL010000050.1"/>
</dbReference>
<comment type="similarity">
    <text evidence="1">Belongs to the ABC transporter superfamily.</text>
</comment>
<comment type="caution">
    <text evidence="6">The sequence shown here is derived from an EMBL/GenBank/DDBJ whole genome shotgun (WGS) entry which is preliminary data.</text>
</comment>
<evidence type="ECO:0000313" key="7">
    <source>
        <dbReference type="Proteomes" id="UP000551501"/>
    </source>
</evidence>
<dbReference type="SMART" id="SM00382">
    <property type="entry name" value="AAA"/>
    <property type="match status" value="1"/>
</dbReference>
<accession>A0A840EXR9</accession>
<feature type="domain" description="ABC transporter" evidence="5">
    <location>
        <begin position="2"/>
        <end position="208"/>
    </location>
</feature>
<dbReference type="InterPro" id="IPR003439">
    <property type="entry name" value="ABC_transporter-like_ATP-bd"/>
</dbReference>
<dbReference type="PANTHER" id="PTHR42734">
    <property type="entry name" value="METAL TRANSPORT SYSTEM ATP-BINDING PROTEIN TM_0124-RELATED"/>
    <property type="match status" value="1"/>
</dbReference>
<evidence type="ECO:0000256" key="1">
    <source>
        <dbReference type="ARBA" id="ARBA00005417"/>
    </source>
</evidence>
<sequence>MIVVNRLDVTYGSVHALERIDAAFSPGTVSALVGHNGSGKSTLLHVLAGLVSCTHGSVTGVPRSIAFVPQQVAVDELVPLSVAATVNMGLWAKLGAWRRPSRADRRFCMSTMRRMGVLELAERRLGDLSGGQRQRTLLAQALVQQADLLLLDEPTTGLDPDACDIINTAIREEAARGATVIMATHDRRQAEAADTIHRLVNGLLHDQG</sequence>
<dbReference type="PANTHER" id="PTHR42734:SF5">
    <property type="entry name" value="IRON TRANSPORT SYSTEM ATP-BINDING PROTEIN HI_0361-RELATED"/>
    <property type="match status" value="1"/>
</dbReference>
<dbReference type="PROSITE" id="PS50893">
    <property type="entry name" value="ABC_TRANSPORTER_2"/>
    <property type="match status" value="1"/>
</dbReference>
<dbReference type="Proteomes" id="UP000551501">
    <property type="component" value="Unassembled WGS sequence"/>
</dbReference>
<dbReference type="InterPro" id="IPR050153">
    <property type="entry name" value="Metal_Ion_Import_ABC"/>
</dbReference>
<dbReference type="Gene3D" id="3.40.50.300">
    <property type="entry name" value="P-loop containing nucleotide triphosphate hydrolases"/>
    <property type="match status" value="1"/>
</dbReference>
<dbReference type="InterPro" id="IPR027417">
    <property type="entry name" value="P-loop_NTPase"/>
</dbReference>
<evidence type="ECO:0000256" key="3">
    <source>
        <dbReference type="ARBA" id="ARBA00022741"/>
    </source>
</evidence>
<name>A0A840EXR9_9ACTN</name>
<evidence type="ECO:0000259" key="5">
    <source>
        <dbReference type="PROSITE" id="PS50893"/>
    </source>
</evidence>
<protein>
    <submittedName>
        <fullName evidence="6">Zinc/manganese transport system ATP-binding protein</fullName>
    </submittedName>
</protein>